<evidence type="ECO:0000313" key="11">
    <source>
        <dbReference type="Proteomes" id="UP001595692"/>
    </source>
</evidence>
<dbReference type="Gene3D" id="6.10.250.690">
    <property type="match status" value="1"/>
</dbReference>
<dbReference type="Pfam" id="PF00072">
    <property type="entry name" value="Response_reg"/>
    <property type="match status" value="1"/>
</dbReference>
<evidence type="ECO:0000256" key="2">
    <source>
        <dbReference type="ARBA" id="ARBA00023012"/>
    </source>
</evidence>
<gene>
    <name evidence="10" type="ORF">ACFOSS_12540</name>
</gene>
<dbReference type="InterPro" id="IPR001789">
    <property type="entry name" value="Sig_transdc_resp-reg_receiver"/>
</dbReference>
<dbReference type="EMBL" id="JBHSAF010000014">
    <property type="protein sequence ID" value="MFC3914290.1"/>
    <property type="molecule type" value="Genomic_DNA"/>
</dbReference>
<protein>
    <submittedName>
        <fullName evidence="10">Response regulator</fullName>
    </submittedName>
</protein>
<keyword evidence="5" id="KW-0804">Transcription</keyword>
<dbReference type="PANTHER" id="PTHR48111:SF71">
    <property type="entry name" value="TRANSCRIPTIONAL REGULATORY PROTEIN PHOP"/>
    <property type="match status" value="1"/>
</dbReference>
<evidence type="ECO:0000259" key="9">
    <source>
        <dbReference type="PROSITE" id="PS51755"/>
    </source>
</evidence>
<sequence length="224" mass="25469">MKILLVEDDRLLNHHLKSILQEQGHQVLAAHEADEALHYANDYPIDVGIVDLGLPDIDGLELVRKLRERQIPFPVLILTARGNWQDKVVGLEAGADDYMVKPFHKEELLARLNALLRRSAGFIAPQIQAGPFRLDLLRKELQINDETVVLTHFEYSILEYLMRKSGQVVSKQQLMDQLYGDGEGDPNTLEVLVSRLRKKLDADGSLQPITTIRRQGYLFTIPCQ</sequence>
<dbReference type="InterPro" id="IPR039420">
    <property type="entry name" value="WalR-like"/>
</dbReference>
<dbReference type="RefSeq" id="WP_377153005.1">
    <property type="nucleotide sequence ID" value="NZ_JBHSAF010000014.1"/>
</dbReference>
<dbReference type="CDD" id="cd00383">
    <property type="entry name" value="trans_reg_C"/>
    <property type="match status" value="1"/>
</dbReference>
<evidence type="ECO:0000256" key="7">
    <source>
        <dbReference type="PROSITE-ProRule" id="PRU01091"/>
    </source>
</evidence>
<dbReference type="Gene3D" id="3.40.50.2300">
    <property type="match status" value="1"/>
</dbReference>
<feature type="DNA-binding region" description="OmpR/PhoB-type" evidence="7">
    <location>
        <begin position="124"/>
        <end position="221"/>
    </location>
</feature>
<dbReference type="SMART" id="SM00448">
    <property type="entry name" value="REC"/>
    <property type="match status" value="1"/>
</dbReference>
<evidence type="ECO:0000259" key="8">
    <source>
        <dbReference type="PROSITE" id="PS50110"/>
    </source>
</evidence>
<proteinExistence type="predicted"/>
<evidence type="ECO:0000313" key="10">
    <source>
        <dbReference type="EMBL" id="MFC3914290.1"/>
    </source>
</evidence>
<evidence type="ECO:0000256" key="6">
    <source>
        <dbReference type="PROSITE-ProRule" id="PRU00169"/>
    </source>
</evidence>
<evidence type="ECO:0000256" key="4">
    <source>
        <dbReference type="ARBA" id="ARBA00023125"/>
    </source>
</evidence>
<dbReference type="Proteomes" id="UP001595692">
    <property type="component" value="Unassembled WGS sequence"/>
</dbReference>
<feature type="modified residue" description="4-aspartylphosphate" evidence="6">
    <location>
        <position position="51"/>
    </location>
</feature>
<keyword evidence="3" id="KW-0805">Transcription regulation</keyword>
<dbReference type="InterPro" id="IPR011006">
    <property type="entry name" value="CheY-like_superfamily"/>
</dbReference>
<organism evidence="10 11">
    <name type="scientific">Pseudaeromonas sharmana</name>
    <dbReference type="NCBI Taxonomy" id="328412"/>
    <lineage>
        <taxon>Bacteria</taxon>
        <taxon>Pseudomonadati</taxon>
        <taxon>Pseudomonadota</taxon>
        <taxon>Gammaproteobacteria</taxon>
        <taxon>Aeromonadales</taxon>
        <taxon>Aeromonadaceae</taxon>
        <taxon>Pseudaeromonas</taxon>
    </lineage>
</organism>
<dbReference type="PROSITE" id="PS51755">
    <property type="entry name" value="OMPR_PHOB"/>
    <property type="match status" value="1"/>
</dbReference>
<keyword evidence="11" id="KW-1185">Reference proteome</keyword>
<dbReference type="Pfam" id="PF00486">
    <property type="entry name" value="Trans_reg_C"/>
    <property type="match status" value="1"/>
</dbReference>
<dbReference type="InterPro" id="IPR001867">
    <property type="entry name" value="OmpR/PhoB-type_DNA-bd"/>
</dbReference>
<keyword evidence="1 6" id="KW-0597">Phosphoprotein</keyword>
<dbReference type="SUPFAM" id="SSF46894">
    <property type="entry name" value="C-terminal effector domain of the bipartite response regulators"/>
    <property type="match status" value="1"/>
</dbReference>
<accession>A0ABV8CPZ5</accession>
<dbReference type="SUPFAM" id="SSF52172">
    <property type="entry name" value="CheY-like"/>
    <property type="match status" value="1"/>
</dbReference>
<feature type="domain" description="Response regulatory" evidence="8">
    <location>
        <begin position="2"/>
        <end position="116"/>
    </location>
</feature>
<feature type="domain" description="OmpR/PhoB-type" evidence="9">
    <location>
        <begin position="124"/>
        <end position="221"/>
    </location>
</feature>
<evidence type="ECO:0000256" key="5">
    <source>
        <dbReference type="ARBA" id="ARBA00023163"/>
    </source>
</evidence>
<dbReference type="Gene3D" id="1.10.10.10">
    <property type="entry name" value="Winged helix-like DNA-binding domain superfamily/Winged helix DNA-binding domain"/>
    <property type="match status" value="1"/>
</dbReference>
<keyword evidence="4 7" id="KW-0238">DNA-binding</keyword>
<dbReference type="InterPro" id="IPR016032">
    <property type="entry name" value="Sig_transdc_resp-reg_C-effctor"/>
</dbReference>
<dbReference type="InterPro" id="IPR036388">
    <property type="entry name" value="WH-like_DNA-bd_sf"/>
</dbReference>
<evidence type="ECO:0000256" key="1">
    <source>
        <dbReference type="ARBA" id="ARBA00022553"/>
    </source>
</evidence>
<reference evidence="11" key="1">
    <citation type="journal article" date="2019" name="Int. J. Syst. Evol. Microbiol.">
        <title>The Global Catalogue of Microorganisms (GCM) 10K type strain sequencing project: providing services to taxonomists for standard genome sequencing and annotation.</title>
        <authorList>
            <consortium name="The Broad Institute Genomics Platform"/>
            <consortium name="The Broad Institute Genome Sequencing Center for Infectious Disease"/>
            <person name="Wu L."/>
            <person name="Ma J."/>
        </authorList>
    </citation>
    <scope>NUCLEOTIDE SEQUENCE [LARGE SCALE GENOMIC DNA]</scope>
    <source>
        <strain evidence="11">CCUG 54939</strain>
    </source>
</reference>
<dbReference type="PANTHER" id="PTHR48111">
    <property type="entry name" value="REGULATOR OF RPOS"/>
    <property type="match status" value="1"/>
</dbReference>
<comment type="caution">
    <text evidence="10">The sequence shown here is derived from an EMBL/GenBank/DDBJ whole genome shotgun (WGS) entry which is preliminary data.</text>
</comment>
<keyword evidence="2" id="KW-0902">Two-component regulatory system</keyword>
<dbReference type="SMART" id="SM00862">
    <property type="entry name" value="Trans_reg_C"/>
    <property type="match status" value="1"/>
</dbReference>
<dbReference type="PROSITE" id="PS50110">
    <property type="entry name" value="RESPONSE_REGULATORY"/>
    <property type="match status" value="1"/>
</dbReference>
<name>A0ABV8CPZ5_9GAMM</name>
<evidence type="ECO:0000256" key="3">
    <source>
        <dbReference type="ARBA" id="ARBA00023015"/>
    </source>
</evidence>